<evidence type="ECO:0000259" key="2">
    <source>
        <dbReference type="Pfam" id="PF14529"/>
    </source>
</evidence>
<organism evidence="3 4">
    <name type="scientific">Caerostris darwini</name>
    <dbReference type="NCBI Taxonomy" id="1538125"/>
    <lineage>
        <taxon>Eukaryota</taxon>
        <taxon>Metazoa</taxon>
        <taxon>Ecdysozoa</taxon>
        <taxon>Arthropoda</taxon>
        <taxon>Chelicerata</taxon>
        <taxon>Arachnida</taxon>
        <taxon>Araneae</taxon>
        <taxon>Araneomorphae</taxon>
        <taxon>Entelegynae</taxon>
        <taxon>Araneoidea</taxon>
        <taxon>Araneidae</taxon>
        <taxon>Caerostris</taxon>
    </lineage>
</organism>
<dbReference type="InterPro" id="IPR036691">
    <property type="entry name" value="Endo/exonu/phosph_ase_sf"/>
</dbReference>
<dbReference type="SUPFAM" id="SSF56219">
    <property type="entry name" value="DNase I-like"/>
    <property type="match status" value="1"/>
</dbReference>
<dbReference type="PANTHER" id="PTHR43157">
    <property type="entry name" value="PHOSPHATIDYLINOSITOL-GLYCAN BIOSYNTHESIS CLASS F PROTEIN-RELATED"/>
    <property type="match status" value="1"/>
</dbReference>
<dbReference type="Pfam" id="PF00106">
    <property type="entry name" value="adh_short"/>
    <property type="match status" value="1"/>
</dbReference>
<dbReference type="CDD" id="cd05327">
    <property type="entry name" value="retinol-DH_like_SDR_c_like"/>
    <property type="match status" value="1"/>
</dbReference>
<reference evidence="3 4" key="1">
    <citation type="submission" date="2021-06" db="EMBL/GenBank/DDBJ databases">
        <title>Caerostris darwini draft genome.</title>
        <authorList>
            <person name="Kono N."/>
            <person name="Arakawa K."/>
        </authorList>
    </citation>
    <scope>NUCLEOTIDE SEQUENCE [LARGE SCALE GENOMIC DNA]</scope>
</reference>
<dbReference type="InterPro" id="IPR036291">
    <property type="entry name" value="NAD(P)-bd_dom_sf"/>
</dbReference>
<protein>
    <submittedName>
        <fullName evidence="3">Retinol dehydrogenase 14</fullName>
    </submittedName>
</protein>
<dbReference type="PANTHER" id="PTHR43157:SF31">
    <property type="entry name" value="PHOSPHATIDYLINOSITOL-GLYCAN BIOSYNTHESIS CLASS F PROTEIN"/>
    <property type="match status" value="1"/>
</dbReference>
<accession>A0AAV4SNA7</accession>
<dbReference type="Pfam" id="PF14529">
    <property type="entry name" value="Exo_endo_phos_2"/>
    <property type="match status" value="1"/>
</dbReference>
<comment type="caution">
    <text evidence="3">The sequence shown here is derived from an EMBL/GenBank/DDBJ whole genome shotgun (WGS) entry which is preliminary data.</text>
</comment>
<dbReference type="Gene3D" id="3.60.10.10">
    <property type="entry name" value="Endonuclease/exonuclease/phosphatase"/>
    <property type="match status" value="1"/>
</dbReference>
<proteinExistence type="predicted"/>
<dbReference type="EMBL" id="BPLQ01008057">
    <property type="protein sequence ID" value="GIY34346.1"/>
    <property type="molecule type" value="Genomic_DNA"/>
</dbReference>
<gene>
    <name evidence="3" type="primary">RDH14</name>
    <name evidence="3" type="ORF">CDAR_35171</name>
</gene>
<evidence type="ECO:0000256" key="1">
    <source>
        <dbReference type="ARBA" id="ARBA00023002"/>
    </source>
</evidence>
<feature type="domain" description="Endonuclease/exonuclease/phosphatase" evidence="2">
    <location>
        <begin position="176"/>
        <end position="286"/>
    </location>
</feature>
<dbReference type="Proteomes" id="UP001054837">
    <property type="component" value="Unassembled WGS sequence"/>
</dbReference>
<sequence>MEAMDICVATIKEISYLVINHPIYSSIGVVVCVFSLLKFYCRLTLGVCDCDAELSGKTVLITGASDAETCTTSRDYYVIFIMRNEKQKRNSPILELASKHQVSIIALQETKLNTRHRLRVKGYNIVRQDRSSNGGGGLMFLIRDVYFQRIDRINTPRKSLESQGITVLSRKHNNNINIFNLYHPPNNQKLDLDALEGLFTNATVLIGDLNAKHTAWGCALENNRGQDLENLSNDKAFLFLNNGTHTYRSHSYNTTDALDLTISSPDLFPYCSWKVVDYVGSDHYPILIELDYDIKTYGNNNIYWNFKKANWTLFEENLNEQLQKNPITENLENEWFVFKHSIFTAAEGAVPRGKHKKTRPAFTNDSQDLQKLLAKREHLLQSHNLNDNTDARIELNKINAEIKREYCSIKQSNWQDLCKSLDYKTPNTRLWRLAKKLDKIQPQVENTNSIIGTNGTSTVNDKETADALGNYYSEESKLALGRENKKTGRATRKLIRSCRVPASNELFNIPITSSELLYAIQQLDFKKSPGPDGIGKAAAMDLARRKARVLLACRNKSKAERVAQEIRSATGSDNVVVKILDLCSFDSVRRCARDVLDTEQKLHILINNAGITGIGRNRREYTEDGCEKVMQSNHLGHFLLTALLLDLLKKSAPSRIINVSSDAYTFEKLDLNDMRNESVHSDIALYANSKLANILFTKELAHRLSGTGVTVNALHPGCVETNIMDGSEGVFATMTKILFATIAKTVEEGAQTTIHVSVDPRLERTSGKYFSDCKEVKLKGSSANDRTLAKRLFEISEKIVGESYPQS</sequence>
<dbReference type="InterPro" id="IPR002347">
    <property type="entry name" value="SDR_fam"/>
</dbReference>
<keyword evidence="1" id="KW-0560">Oxidoreductase</keyword>
<name>A0AAV4SNA7_9ARAC</name>
<dbReference type="PRINTS" id="PR00080">
    <property type="entry name" value="SDRFAMILY"/>
</dbReference>
<evidence type="ECO:0000313" key="4">
    <source>
        <dbReference type="Proteomes" id="UP001054837"/>
    </source>
</evidence>
<keyword evidence="4" id="KW-1185">Reference proteome</keyword>
<dbReference type="InterPro" id="IPR005135">
    <property type="entry name" value="Endo/exonuclease/phosphatase"/>
</dbReference>
<dbReference type="AlphaFoldDB" id="A0AAV4SNA7"/>
<dbReference type="SUPFAM" id="SSF51735">
    <property type="entry name" value="NAD(P)-binding Rossmann-fold domains"/>
    <property type="match status" value="1"/>
</dbReference>
<evidence type="ECO:0000313" key="3">
    <source>
        <dbReference type="EMBL" id="GIY34346.1"/>
    </source>
</evidence>
<dbReference type="GO" id="GO:0016491">
    <property type="term" value="F:oxidoreductase activity"/>
    <property type="evidence" value="ECO:0007669"/>
    <property type="project" value="UniProtKB-KW"/>
</dbReference>
<dbReference type="Gene3D" id="3.40.50.720">
    <property type="entry name" value="NAD(P)-binding Rossmann-like Domain"/>
    <property type="match status" value="1"/>
</dbReference>